<dbReference type="InterPro" id="IPR051319">
    <property type="entry name" value="Oligoribo/pAp-PDE_c-di-AMP_PDE"/>
</dbReference>
<evidence type="ECO:0000259" key="2">
    <source>
        <dbReference type="Pfam" id="PF02272"/>
    </source>
</evidence>
<evidence type="ECO:0000313" key="3">
    <source>
        <dbReference type="EMBL" id="SDK70140.1"/>
    </source>
</evidence>
<organism evidence="3 4">
    <name type="scientific">Lacicoccus qingdaonensis</name>
    <dbReference type="NCBI Taxonomy" id="576118"/>
    <lineage>
        <taxon>Bacteria</taxon>
        <taxon>Bacillati</taxon>
        <taxon>Bacillota</taxon>
        <taxon>Bacilli</taxon>
        <taxon>Bacillales</taxon>
        <taxon>Salinicoccaceae</taxon>
        <taxon>Lacicoccus</taxon>
    </lineage>
</organism>
<dbReference type="Gene3D" id="3.10.310.30">
    <property type="match status" value="1"/>
</dbReference>
<dbReference type="InterPro" id="IPR003156">
    <property type="entry name" value="DHHA1_dom"/>
</dbReference>
<dbReference type="InterPro" id="IPR001667">
    <property type="entry name" value="DDH_dom"/>
</dbReference>
<gene>
    <name evidence="3" type="ORF">SAMN05216216_10763</name>
</gene>
<dbReference type="OrthoDB" id="9803668at2"/>
<sequence length="323" mass="36578">MFTNYIKDYTSIKENYKDILNLINQYDHIIIYRHVRPDPDAYGAQLGLKEIIKKIFPNKTVSALGEGEPSLDFLGTMDIAEIREDALYIVVDTANRDRIDGDIPDGAKVVKIDHHPDHDPFGDINLVETSVSSTSELLFLIANLWGYDNDFINDEAAKLLYMGIVGDTGRFLFNNTTGMTHHVASELKKYDFDPTSLIEEMNKTSIESFRFKGHLISNFNLRPSGVLYTFVSQEDLKEFGVSGNEASLSVNLYRDIDEVKVWFMAIEEEDEIRVRLRSKSVIINDVAHQFGGGGHPLASGIRLDHKDEIETLVKALEDKIEND</sequence>
<dbReference type="RefSeq" id="WP_092985659.1">
    <property type="nucleotide sequence ID" value="NZ_FNFY01000007.1"/>
</dbReference>
<dbReference type="EMBL" id="FNFY01000007">
    <property type="protein sequence ID" value="SDK70140.1"/>
    <property type="molecule type" value="Genomic_DNA"/>
</dbReference>
<dbReference type="AlphaFoldDB" id="A0A1G9E246"/>
<name>A0A1G9E246_9BACL</name>
<reference evidence="4" key="1">
    <citation type="submission" date="2016-10" db="EMBL/GenBank/DDBJ databases">
        <authorList>
            <person name="Varghese N."/>
            <person name="Submissions S."/>
        </authorList>
    </citation>
    <scope>NUCLEOTIDE SEQUENCE [LARGE SCALE GENOMIC DNA]</scope>
    <source>
        <strain evidence="4">CGMCC 1.8895</strain>
    </source>
</reference>
<dbReference type="Pfam" id="PF02272">
    <property type="entry name" value="DHHA1"/>
    <property type="match status" value="1"/>
</dbReference>
<dbReference type="InterPro" id="IPR038763">
    <property type="entry name" value="DHH_sf"/>
</dbReference>
<dbReference type="PANTHER" id="PTHR47618:SF1">
    <property type="entry name" value="BIFUNCTIONAL OLIGORIBONUCLEASE AND PAP PHOSPHATASE NRNA"/>
    <property type="match status" value="1"/>
</dbReference>
<dbReference type="PANTHER" id="PTHR47618">
    <property type="entry name" value="BIFUNCTIONAL OLIGORIBONUCLEASE AND PAP PHOSPHATASE NRNA"/>
    <property type="match status" value="1"/>
</dbReference>
<evidence type="ECO:0000259" key="1">
    <source>
        <dbReference type="Pfam" id="PF01368"/>
    </source>
</evidence>
<dbReference type="STRING" id="576118.SAMN05216216_10763"/>
<protein>
    <submittedName>
        <fullName evidence="3">Phosphoesterase RecJ domain-containing protein</fullName>
    </submittedName>
</protein>
<accession>A0A1G9E246</accession>
<evidence type="ECO:0000313" key="4">
    <source>
        <dbReference type="Proteomes" id="UP000199008"/>
    </source>
</evidence>
<dbReference type="GO" id="GO:0003676">
    <property type="term" value="F:nucleic acid binding"/>
    <property type="evidence" value="ECO:0007669"/>
    <property type="project" value="InterPro"/>
</dbReference>
<keyword evidence="4" id="KW-1185">Reference proteome</keyword>
<dbReference type="Proteomes" id="UP000199008">
    <property type="component" value="Unassembled WGS sequence"/>
</dbReference>
<feature type="domain" description="DDH" evidence="1">
    <location>
        <begin position="28"/>
        <end position="164"/>
    </location>
</feature>
<dbReference type="SUPFAM" id="SSF64182">
    <property type="entry name" value="DHH phosphoesterases"/>
    <property type="match status" value="1"/>
</dbReference>
<proteinExistence type="predicted"/>
<dbReference type="Gene3D" id="3.90.1640.10">
    <property type="entry name" value="inorganic pyrophosphatase (n-terminal core)"/>
    <property type="match status" value="1"/>
</dbReference>
<feature type="domain" description="DHHA1" evidence="2">
    <location>
        <begin position="226"/>
        <end position="321"/>
    </location>
</feature>
<dbReference type="Pfam" id="PF01368">
    <property type="entry name" value="DHH"/>
    <property type="match status" value="1"/>
</dbReference>